<dbReference type="STRING" id="693979.Bache_1405"/>
<evidence type="ECO:0000313" key="3">
    <source>
        <dbReference type="EMBL" id="ADV43410.1"/>
    </source>
</evidence>
<dbReference type="Proteomes" id="UP000008630">
    <property type="component" value="Chromosome"/>
</dbReference>
<keyword evidence="1" id="KW-0472">Membrane</keyword>
<proteinExistence type="predicted"/>
<dbReference type="PROSITE" id="PS51257">
    <property type="entry name" value="PROKAR_LIPOPROTEIN"/>
    <property type="match status" value="1"/>
</dbReference>
<feature type="transmembrane region" description="Helical" evidence="1">
    <location>
        <begin position="78"/>
        <end position="101"/>
    </location>
</feature>
<dbReference type="Pfam" id="PF06580">
    <property type="entry name" value="His_kinase"/>
    <property type="match status" value="1"/>
</dbReference>
<protein>
    <submittedName>
        <fullName evidence="3">Signal transduction histidine kinase, LytS</fullName>
    </submittedName>
</protein>
<evidence type="ECO:0000259" key="2">
    <source>
        <dbReference type="Pfam" id="PF06580"/>
    </source>
</evidence>
<dbReference type="PANTHER" id="PTHR34220:SF7">
    <property type="entry name" value="SENSOR HISTIDINE KINASE YPDA"/>
    <property type="match status" value="1"/>
</dbReference>
<name>E6SV28_BACT6</name>
<dbReference type="RefSeq" id="WP_013547004.1">
    <property type="nucleotide sequence ID" value="NC_014933.1"/>
</dbReference>
<dbReference type="InterPro" id="IPR050640">
    <property type="entry name" value="Bact_2-comp_sensor_kinase"/>
</dbReference>
<dbReference type="EMBL" id="CP002352">
    <property type="protein sequence ID" value="ADV43410.1"/>
    <property type="molecule type" value="Genomic_DNA"/>
</dbReference>
<reference evidence="3 4" key="2">
    <citation type="journal article" date="2011" name="Stand. Genomic Sci.">
        <title>Complete genome sequence of Bacteroides helcogenes type strain (P 36-108).</title>
        <authorList>
            <person name="Pati A."/>
            <person name="Gronow S."/>
            <person name="Zeytun A."/>
            <person name="Lapidus A."/>
            <person name="Nolan M."/>
            <person name="Hammon N."/>
            <person name="Deshpande S."/>
            <person name="Cheng J.F."/>
            <person name="Tapia R."/>
            <person name="Han C."/>
            <person name="Goodwin L."/>
            <person name="Pitluck S."/>
            <person name="Liolios K."/>
            <person name="Pagani I."/>
            <person name="Ivanova N."/>
            <person name="Mavromatis K."/>
            <person name="Chen A."/>
            <person name="Palaniappan K."/>
            <person name="Land M."/>
            <person name="Hauser L."/>
            <person name="Chang Y.J."/>
            <person name="Jeffries C.D."/>
            <person name="Detter J.C."/>
            <person name="Brambilla E."/>
            <person name="Rohde M."/>
            <person name="Goker M."/>
            <person name="Woyke T."/>
            <person name="Bristow J."/>
            <person name="Eisen J.A."/>
            <person name="Markowitz V."/>
            <person name="Hugenholtz P."/>
            <person name="Kyrpides N.C."/>
            <person name="Klenk H.P."/>
            <person name="Lucas S."/>
        </authorList>
    </citation>
    <scope>NUCLEOTIDE SEQUENCE [LARGE SCALE GENOMIC DNA]</scope>
    <source>
        <strain evidence="4">ATCC 35417 / DSM 20613 / JCM 6297 / CCUG 15421 / P 36-108</strain>
    </source>
</reference>
<organism evidence="3 4">
    <name type="scientific">Bacteroides helcogenes (strain ATCC 35417 / DSM 20613 / JCM 6297 / CCUG 15421 / P 36-108)</name>
    <dbReference type="NCBI Taxonomy" id="693979"/>
    <lineage>
        <taxon>Bacteria</taxon>
        <taxon>Pseudomonadati</taxon>
        <taxon>Bacteroidota</taxon>
        <taxon>Bacteroidia</taxon>
        <taxon>Bacteroidales</taxon>
        <taxon>Bacteroidaceae</taxon>
        <taxon>Bacteroides</taxon>
    </lineage>
</organism>
<accession>E6SV28</accession>
<dbReference type="GO" id="GO:0016020">
    <property type="term" value="C:membrane"/>
    <property type="evidence" value="ECO:0007669"/>
    <property type="project" value="InterPro"/>
</dbReference>
<keyword evidence="3" id="KW-0418">Kinase</keyword>
<dbReference type="AlphaFoldDB" id="E6SV28"/>
<dbReference type="InterPro" id="IPR010559">
    <property type="entry name" value="Sig_transdc_His_kin_internal"/>
</dbReference>
<reference key="1">
    <citation type="submission" date="2010-11" db="EMBL/GenBank/DDBJ databases">
        <title>The complete genome of Bacteroides helcogenes P 36-108.</title>
        <authorList>
            <consortium name="US DOE Joint Genome Institute (JGI-PGF)"/>
            <person name="Lucas S."/>
            <person name="Copeland A."/>
            <person name="Lapidus A."/>
            <person name="Bruce D."/>
            <person name="Goodwin L."/>
            <person name="Pitluck S."/>
            <person name="Kyrpides N."/>
            <person name="Mavromatis K."/>
            <person name="Ivanova N."/>
            <person name="Zeytun A."/>
            <person name="Brettin T."/>
            <person name="Detter J.C."/>
            <person name="Tapia R."/>
            <person name="Han C."/>
            <person name="Land M."/>
            <person name="Hauser L."/>
            <person name="Markowitz V."/>
            <person name="Cheng J.-F."/>
            <person name="Hugenholtz P."/>
            <person name="Woyke T."/>
            <person name="Wu D."/>
            <person name="Gronow S."/>
            <person name="Wellnitz S."/>
            <person name="Brambilla E."/>
            <person name="Klenk H.-P."/>
            <person name="Eisen J.A."/>
        </authorList>
    </citation>
    <scope>NUCLEOTIDE SEQUENCE</scope>
    <source>
        <strain>P 36-108</strain>
    </source>
</reference>
<keyword evidence="3" id="KW-0808">Transferase</keyword>
<dbReference type="PATRIC" id="fig|693979.3.peg.1487"/>
<dbReference type="HOGENOM" id="CLU_020473_0_0_10"/>
<feature type="domain" description="Signal transduction histidine kinase internal region" evidence="2">
    <location>
        <begin position="148"/>
        <end position="225"/>
    </location>
</feature>
<feature type="transmembrane region" description="Helical" evidence="1">
    <location>
        <begin position="7"/>
        <end position="30"/>
    </location>
</feature>
<keyword evidence="1" id="KW-0812">Transmembrane</keyword>
<gene>
    <name evidence="3" type="ordered locus">Bache_1405</name>
</gene>
<dbReference type="eggNOG" id="COG2972">
    <property type="taxonomic scope" value="Bacteria"/>
</dbReference>
<feature type="transmembrane region" description="Helical" evidence="1">
    <location>
        <begin position="113"/>
        <end position="135"/>
    </location>
</feature>
<dbReference type="PANTHER" id="PTHR34220">
    <property type="entry name" value="SENSOR HISTIDINE KINASE YPDA"/>
    <property type="match status" value="1"/>
</dbReference>
<evidence type="ECO:0000313" key="4">
    <source>
        <dbReference type="Proteomes" id="UP000008630"/>
    </source>
</evidence>
<evidence type="ECO:0000256" key="1">
    <source>
        <dbReference type="SAM" id="Phobius"/>
    </source>
</evidence>
<sequence>MERKKHILFFLYGIVIISLSLITFGCAYNIVSGKSLQENFTYQFLLNLPIGIAIGLLDFGVINVMYKKHRIKNNALQILLDWTVTTLLCILISFSLNYLISGTAHSIGHILKYSLLIIPWNLTIVLLIEIFFYSLRQTEIEKERALYQFQMLKNQINPHFLFNSLNVLASLAYQDAAKTNLFTKKLSNVYRYLLSTHERQTVTLKEELQFVDSYLYLEQIRFGETLQVIIEDDGQNRNKAVIPASLQMLVENALKHNVSSSKSPLIIHITISNNGVMVSNKLQLRNCVAKNGMGLCNLKKQYSLYNKEVSIAITETYFIVKIPFIE</sequence>
<dbReference type="GO" id="GO:0000155">
    <property type="term" value="F:phosphorelay sensor kinase activity"/>
    <property type="evidence" value="ECO:0007669"/>
    <property type="project" value="InterPro"/>
</dbReference>
<keyword evidence="1" id="KW-1133">Transmembrane helix</keyword>
<dbReference type="KEGG" id="bhl:Bache_1405"/>
<keyword evidence="4" id="KW-1185">Reference proteome</keyword>
<feature type="transmembrane region" description="Helical" evidence="1">
    <location>
        <begin position="42"/>
        <end position="66"/>
    </location>
</feature>
<dbReference type="OrthoDB" id="9809908at2"/>